<organism evidence="1 2">
    <name type="scientific">Medicago truncatula</name>
    <name type="common">Barrel medic</name>
    <name type="synonym">Medicago tribuloides</name>
    <dbReference type="NCBI Taxonomy" id="3880"/>
    <lineage>
        <taxon>Eukaryota</taxon>
        <taxon>Viridiplantae</taxon>
        <taxon>Streptophyta</taxon>
        <taxon>Embryophyta</taxon>
        <taxon>Tracheophyta</taxon>
        <taxon>Spermatophyta</taxon>
        <taxon>Magnoliopsida</taxon>
        <taxon>eudicotyledons</taxon>
        <taxon>Gunneridae</taxon>
        <taxon>Pentapetalae</taxon>
        <taxon>rosids</taxon>
        <taxon>fabids</taxon>
        <taxon>Fabales</taxon>
        <taxon>Fabaceae</taxon>
        <taxon>Papilionoideae</taxon>
        <taxon>50 kb inversion clade</taxon>
        <taxon>NPAAA clade</taxon>
        <taxon>Hologalegina</taxon>
        <taxon>IRL clade</taxon>
        <taxon>Trifolieae</taxon>
        <taxon>Medicago</taxon>
    </lineage>
</organism>
<accession>A0A396HL56</accession>
<dbReference type="EMBL" id="PSQE01000005">
    <property type="protein sequence ID" value="RHN54036.1"/>
    <property type="molecule type" value="Genomic_DNA"/>
</dbReference>
<evidence type="ECO:0000313" key="2">
    <source>
        <dbReference type="Proteomes" id="UP000265566"/>
    </source>
</evidence>
<dbReference type="AlphaFoldDB" id="A0A396HL56"/>
<dbReference type="Proteomes" id="UP000265566">
    <property type="component" value="Chromosome 5"/>
</dbReference>
<comment type="caution">
    <text evidence="1">The sequence shown here is derived from an EMBL/GenBank/DDBJ whole genome shotgun (WGS) entry which is preliminary data.</text>
</comment>
<gene>
    <name evidence="1" type="ORF">MtrunA17_Chr5g0402311</name>
</gene>
<evidence type="ECO:0000313" key="1">
    <source>
        <dbReference type="EMBL" id="RHN54036.1"/>
    </source>
</evidence>
<sequence length="73" mass="8149">MTTLKSGFGRVVVIVAATSGYDYSHFFPLTAAEWTPFERVPFILISSNEVNGFLVGPWDGLRFLCGKGKSEFW</sequence>
<name>A0A396HL56_MEDTR</name>
<proteinExistence type="predicted"/>
<dbReference type="Gramene" id="rna29012">
    <property type="protein sequence ID" value="RHN54036.1"/>
    <property type="gene ID" value="gene29012"/>
</dbReference>
<protein>
    <submittedName>
        <fullName evidence="1">Uncharacterized protein</fullName>
    </submittedName>
</protein>
<reference evidence="2" key="1">
    <citation type="journal article" date="2018" name="Nat. Plants">
        <title>Whole-genome landscape of Medicago truncatula symbiotic genes.</title>
        <authorList>
            <person name="Pecrix Y."/>
            <person name="Staton S.E."/>
            <person name="Sallet E."/>
            <person name="Lelandais-Briere C."/>
            <person name="Moreau S."/>
            <person name="Carrere S."/>
            <person name="Blein T."/>
            <person name="Jardinaud M.F."/>
            <person name="Latrasse D."/>
            <person name="Zouine M."/>
            <person name="Zahm M."/>
            <person name="Kreplak J."/>
            <person name="Mayjonade B."/>
            <person name="Satge C."/>
            <person name="Perez M."/>
            <person name="Cauet S."/>
            <person name="Marande W."/>
            <person name="Chantry-Darmon C."/>
            <person name="Lopez-Roques C."/>
            <person name="Bouchez O."/>
            <person name="Berard A."/>
            <person name="Debelle F."/>
            <person name="Munos S."/>
            <person name="Bendahmane A."/>
            <person name="Berges H."/>
            <person name="Niebel A."/>
            <person name="Buitink J."/>
            <person name="Frugier F."/>
            <person name="Benhamed M."/>
            <person name="Crespi M."/>
            <person name="Gouzy J."/>
            <person name="Gamas P."/>
        </authorList>
    </citation>
    <scope>NUCLEOTIDE SEQUENCE [LARGE SCALE GENOMIC DNA]</scope>
    <source>
        <strain evidence="2">cv. Jemalong A17</strain>
    </source>
</reference>